<evidence type="ECO:0000313" key="1">
    <source>
        <dbReference type="EMBL" id="KKO75923.1"/>
    </source>
</evidence>
<keyword evidence="2" id="KW-1185">Reference proteome</keyword>
<dbReference type="AlphaFoldDB" id="A0A0F9WSW5"/>
<sequence length="61" mass="6713">MKLLELIEGGFIAKFVNSIKKSVSISSGLAIINDIFSTAISGRKSLSSFDPLHFSLLFYIF</sequence>
<dbReference type="RefSeq" id="XP_024331665.1">
    <property type="nucleotide sequence ID" value="XM_024476595.1"/>
</dbReference>
<evidence type="ECO:0000313" key="2">
    <source>
        <dbReference type="Proteomes" id="UP000034350"/>
    </source>
</evidence>
<dbReference type="GeneID" id="36321550"/>
<organism evidence="1 2">
    <name type="scientific">Vairimorpha ceranae</name>
    <dbReference type="NCBI Taxonomy" id="40302"/>
    <lineage>
        <taxon>Eukaryota</taxon>
        <taxon>Fungi</taxon>
        <taxon>Fungi incertae sedis</taxon>
        <taxon>Microsporidia</taxon>
        <taxon>Nosematidae</taxon>
        <taxon>Vairimorpha</taxon>
    </lineage>
</organism>
<protein>
    <submittedName>
        <fullName evidence="1">Uncharacterized protein</fullName>
    </submittedName>
</protein>
<dbReference type="EMBL" id="JPQZ01000009">
    <property type="protein sequence ID" value="KKO75923.1"/>
    <property type="molecule type" value="Genomic_DNA"/>
</dbReference>
<comment type="caution">
    <text evidence="1">The sequence shown here is derived from an EMBL/GenBank/DDBJ whole genome shotgun (WGS) entry which is preliminary data.</text>
</comment>
<reference evidence="1 2" key="1">
    <citation type="journal article" date="2015" name="Environ. Microbiol.">
        <title>Genome analyses suggest the presence of polyploidy and recent human-driven expansions in eight global populations of the honeybee pathogen Nosema ceranae.</title>
        <authorList>
            <person name="Pelin A."/>
            <person name="Selman M."/>
            <person name="Aris-Brosou S."/>
            <person name="Farinelli L."/>
            <person name="Corradi N."/>
        </authorList>
    </citation>
    <scope>NUCLEOTIDE SEQUENCE [LARGE SCALE GENOMIC DNA]</scope>
    <source>
        <strain evidence="1 2">PA08 1199</strain>
    </source>
</reference>
<gene>
    <name evidence="1" type="ORF">AAJ76_900040212</name>
</gene>
<proteinExistence type="predicted"/>
<dbReference type="VEuPathDB" id="MicrosporidiaDB:AAJ76_900040212"/>
<dbReference type="Proteomes" id="UP000034350">
    <property type="component" value="Unassembled WGS sequence"/>
</dbReference>
<name>A0A0F9WSW5_9MICR</name>
<accession>A0A0F9WSW5</accession>